<comment type="catalytic activity">
    <reaction evidence="8">
        <text>L-seryl-[protein] + ATP = O-phospho-L-seryl-[protein] + ADP + H(+)</text>
        <dbReference type="Rhea" id="RHEA:17989"/>
        <dbReference type="Rhea" id="RHEA-COMP:9863"/>
        <dbReference type="Rhea" id="RHEA-COMP:11604"/>
        <dbReference type="ChEBI" id="CHEBI:15378"/>
        <dbReference type="ChEBI" id="CHEBI:29999"/>
        <dbReference type="ChEBI" id="CHEBI:30616"/>
        <dbReference type="ChEBI" id="CHEBI:83421"/>
        <dbReference type="ChEBI" id="CHEBI:456216"/>
        <dbReference type="EC" id="2.7.11.1"/>
    </reaction>
</comment>
<dbReference type="OrthoDB" id="371216at2759"/>
<keyword evidence="12" id="KW-1185">Reference proteome</keyword>
<evidence type="ECO:0000256" key="7">
    <source>
        <dbReference type="ARBA" id="ARBA00047899"/>
    </source>
</evidence>
<dbReference type="SUPFAM" id="SSF56112">
    <property type="entry name" value="Protein kinase-like (PK-like)"/>
    <property type="match status" value="1"/>
</dbReference>
<name>A0A077ZNK5_STYLE</name>
<dbReference type="InterPro" id="IPR033931">
    <property type="entry name" value="PDK1-typ_PH"/>
</dbReference>
<evidence type="ECO:0000256" key="3">
    <source>
        <dbReference type="ARBA" id="ARBA00022679"/>
    </source>
</evidence>
<evidence type="ECO:0000256" key="6">
    <source>
        <dbReference type="ARBA" id="ARBA00022840"/>
    </source>
</evidence>
<dbReference type="PROSITE" id="PS50011">
    <property type="entry name" value="PROTEIN_KINASE_DOM"/>
    <property type="match status" value="1"/>
</dbReference>
<feature type="domain" description="Protein kinase" evidence="10">
    <location>
        <begin position="224"/>
        <end position="552"/>
    </location>
</feature>
<dbReference type="OMA" id="NDDFHYR"/>
<dbReference type="GO" id="GO:0004674">
    <property type="term" value="F:protein serine/threonine kinase activity"/>
    <property type="evidence" value="ECO:0007669"/>
    <property type="project" value="UniProtKB-KW"/>
</dbReference>
<sequence length="773" mass="88981">MLFNLNEEGVQSLYHNLQNTPTYQCFLTPSTNNSNSKSISYGRPSDEDFPDSVQPSDCYRDLPDDSKMPLRIQQAINFSKIETCCTSQQQDDHEVIISTIQLITLQTVSLADKVRMAINEQKKEKNQRSQMFISPFELNKKMKSVIQDNYQDRKISADNISDVSLEHQKSDDTLLQPRIRPANGIKFSKSAASITNHDQCISQSGYATPTSPTSTQNKLVLSDLQIISVAGQGAFGKVFKVSQKLRRHESSSNIQQESDTISNSEIDLNQLKTNGANFEQSSGLQTSRYYALKVIEKKLIMLEEKQHEVHIEKNVLTYLRNQSIIKFYQSFQDQLKLYLLLEYIPNGSLFDLLKREKYLSKKLCQHYSAEIVLALEYLRQKQIIHRDLKPGNILLDEKYHLKLIDFATSKILNPELAKKIPRKKSSQQEFFGRQQDLQQQQLDKEYQEKRNYSMVGTEEYVAPEILKKLDPTYSADLWSLGIIIFQLFTGKTPFKGLSEYVTFENILKQQEIDFPLNIPEDARDLITKLLKKNPEERIGAFNLEELKNHKFFEEIDFKTLFSVQVPYKVPSVVRSPIYSSSFISNGGDMSPVTRQKDCKSVNDVSTERNGEIDDDVKSSEISYSDINFNGINMGNHSFDIAENQSNQKKRQSRKRSTSYQDFTVGGDNQDEDCPILKTGLVKKKGLLFYNNRILTLNAKGILSYTDPKNLDQIRGYIDLKNKGIFVKILGKSRNHIEITTKDDNYLFKEVNKGNNDMKYWELEIKKFAKIIRC</sequence>
<dbReference type="AlphaFoldDB" id="A0A077ZNK5"/>
<dbReference type="InterPro" id="IPR008271">
    <property type="entry name" value="Ser/Thr_kinase_AS"/>
</dbReference>
<evidence type="ECO:0000256" key="9">
    <source>
        <dbReference type="SAM" id="MobiDB-lite"/>
    </source>
</evidence>
<keyword evidence="6" id="KW-0067">ATP-binding</keyword>
<evidence type="ECO:0000256" key="1">
    <source>
        <dbReference type="ARBA" id="ARBA00012513"/>
    </source>
</evidence>
<dbReference type="PANTHER" id="PTHR24356">
    <property type="entry name" value="SERINE/THREONINE-PROTEIN KINASE"/>
    <property type="match status" value="1"/>
</dbReference>
<dbReference type="Proteomes" id="UP000039865">
    <property type="component" value="Unassembled WGS sequence"/>
</dbReference>
<evidence type="ECO:0000313" key="12">
    <source>
        <dbReference type="Proteomes" id="UP000039865"/>
    </source>
</evidence>
<dbReference type="Gene3D" id="3.30.200.20">
    <property type="entry name" value="Phosphorylase Kinase, domain 1"/>
    <property type="match status" value="1"/>
</dbReference>
<dbReference type="InterPro" id="IPR011993">
    <property type="entry name" value="PH-like_dom_sf"/>
</dbReference>
<dbReference type="GO" id="GO:0005524">
    <property type="term" value="F:ATP binding"/>
    <property type="evidence" value="ECO:0007669"/>
    <property type="project" value="UniProtKB-KW"/>
</dbReference>
<dbReference type="FunFam" id="1.10.510.10:FF:000833">
    <property type="entry name" value="AGC family protein kinase"/>
    <property type="match status" value="1"/>
</dbReference>
<protein>
    <recommendedName>
        <fullName evidence="1">non-specific serine/threonine protein kinase</fullName>
        <ecNumber evidence="1">2.7.11.1</ecNumber>
    </recommendedName>
</protein>
<dbReference type="InParanoid" id="A0A077ZNK5"/>
<dbReference type="InterPro" id="IPR011009">
    <property type="entry name" value="Kinase-like_dom_sf"/>
</dbReference>
<dbReference type="Gene3D" id="1.10.510.10">
    <property type="entry name" value="Transferase(Phosphotransferase) domain 1"/>
    <property type="match status" value="1"/>
</dbReference>
<evidence type="ECO:0000259" key="10">
    <source>
        <dbReference type="PROSITE" id="PS50011"/>
    </source>
</evidence>
<dbReference type="SMART" id="SM00220">
    <property type="entry name" value="S_TKc"/>
    <property type="match status" value="1"/>
</dbReference>
<dbReference type="InterPro" id="IPR000719">
    <property type="entry name" value="Prot_kinase_dom"/>
</dbReference>
<evidence type="ECO:0000256" key="2">
    <source>
        <dbReference type="ARBA" id="ARBA00022527"/>
    </source>
</evidence>
<dbReference type="GO" id="GO:0035556">
    <property type="term" value="P:intracellular signal transduction"/>
    <property type="evidence" value="ECO:0007669"/>
    <property type="project" value="TreeGrafter"/>
</dbReference>
<dbReference type="Pfam" id="PF00069">
    <property type="entry name" value="Pkinase"/>
    <property type="match status" value="1"/>
</dbReference>
<dbReference type="EMBL" id="CCKQ01000423">
    <property type="protein sequence ID" value="CDW71498.1"/>
    <property type="molecule type" value="Genomic_DNA"/>
</dbReference>
<dbReference type="PANTHER" id="PTHR24356:SF163">
    <property type="entry name" value="3-PHOSPHOINOSITIDE-DEPENDENT PROTEIN KINASE 1-RELATED"/>
    <property type="match status" value="1"/>
</dbReference>
<evidence type="ECO:0000313" key="11">
    <source>
        <dbReference type="EMBL" id="CDW71498.1"/>
    </source>
</evidence>
<dbReference type="EC" id="2.7.11.1" evidence="1"/>
<reference evidence="11 12" key="1">
    <citation type="submission" date="2014-06" db="EMBL/GenBank/DDBJ databases">
        <authorList>
            <person name="Swart Estienne"/>
        </authorList>
    </citation>
    <scope>NUCLEOTIDE SEQUENCE [LARGE SCALE GENOMIC DNA]</scope>
    <source>
        <strain evidence="11 12">130c</strain>
    </source>
</reference>
<keyword evidence="5 11" id="KW-0418">Kinase</keyword>
<evidence type="ECO:0000256" key="8">
    <source>
        <dbReference type="ARBA" id="ARBA00048679"/>
    </source>
</evidence>
<proteinExistence type="predicted"/>
<keyword evidence="3" id="KW-0808">Transferase</keyword>
<accession>A0A077ZNK5</accession>
<dbReference type="SUPFAM" id="SSF50729">
    <property type="entry name" value="PH domain-like"/>
    <property type="match status" value="1"/>
</dbReference>
<feature type="region of interest" description="Disordered" evidence="9">
    <location>
        <begin position="643"/>
        <end position="663"/>
    </location>
</feature>
<dbReference type="Pfam" id="PF14593">
    <property type="entry name" value="PH_3"/>
    <property type="match status" value="1"/>
</dbReference>
<feature type="compositionally biased region" description="Basic residues" evidence="9">
    <location>
        <begin position="647"/>
        <end position="656"/>
    </location>
</feature>
<keyword evidence="4" id="KW-0547">Nucleotide-binding</keyword>
<dbReference type="InterPro" id="IPR050236">
    <property type="entry name" value="Ser_Thr_kinase_AGC"/>
</dbReference>
<dbReference type="Gene3D" id="2.30.29.30">
    <property type="entry name" value="Pleckstrin-homology domain (PH domain)/Phosphotyrosine-binding domain (PTB)"/>
    <property type="match status" value="1"/>
</dbReference>
<organism evidence="11 12">
    <name type="scientific">Stylonychia lemnae</name>
    <name type="common">Ciliate</name>
    <dbReference type="NCBI Taxonomy" id="5949"/>
    <lineage>
        <taxon>Eukaryota</taxon>
        <taxon>Sar</taxon>
        <taxon>Alveolata</taxon>
        <taxon>Ciliophora</taxon>
        <taxon>Intramacronucleata</taxon>
        <taxon>Spirotrichea</taxon>
        <taxon>Stichotrichia</taxon>
        <taxon>Sporadotrichida</taxon>
        <taxon>Oxytrichidae</taxon>
        <taxon>Stylonychinae</taxon>
        <taxon>Stylonychia</taxon>
    </lineage>
</organism>
<dbReference type="PROSITE" id="PS00108">
    <property type="entry name" value="PROTEIN_KINASE_ST"/>
    <property type="match status" value="1"/>
</dbReference>
<keyword evidence="2" id="KW-0723">Serine/threonine-protein kinase</keyword>
<evidence type="ECO:0000256" key="5">
    <source>
        <dbReference type="ARBA" id="ARBA00022777"/>
    </source>
</evidence>
<gene>
    <name evidence="11" type="primary">Contig8352.g8902</name>
    <name evidence="11" type="ORF">STYLEM_444</name>
</gene>
<comment type="catalytic activity">
    <reaction evidence="7">
        <text>L-threonyl-[protein] + ATP = O-phospho-L-threonyl-[protein] + ADP + H(+)</text>
        <dbReference type="Rhea" id="RHEA:46608"/>
        <dbReference type="Rhea" id="RHEA-COMP:11060"/>
        <dbReference type="Rhea" id="RHEA-COMP:11605"/>
        <dbReference type="ChEBI" id="CHEBI:15378"/>
        <dbReference type="ChEBI" id="CHEBI:30013"/>
        <dbReference type="ChEBI" id="CHEBI:30616"/>
        <dbReference type="ChEBI" id="CHEBI:61977"/>
        <dbReference type="ChEBI" id="CHEBI:456216"/>
        <dbReference type="EC" id="2.7.11.1"/>
    </reaction>
</comment>
<evidence type="ECO:0000256" key="4">
    <source>
        <dbReference type="ARBA" id="ARBA00022741"/>
    </source>
</evidence>